<sequence length="119" mass="12502">MIATSPATTPEAAPRLVAWPSRIFSVASHARPAAQVATKVLRNTTAAELSAAIWEPALNPNQPNHSSAAPIMTSVRLCGFIGVFGQPMRRPMTIARMRAAAPALMCTAVPPAKSMTPSL</sequence>
<protein>
    <submittedName>
        <fullName evidence="1">Unannotated protein</fullName>
    </submittedName>
</protein>
<name>A0A6J7NUT2_9ZZZZ</name>
<organism evidence="1">
    <name type="scientific">freshwater metagenome</name>
    <dbReference type="NCBI Taxonomy" id="449393"/>
    <lineage>
        <taxon>unclassified sequences</taxon>
        <taxon>metagenomes</taxon>
        <taxon>ecological metagenomes</taxon>
    </lineage>
</organism>
<dbReference type="AlphaFoldDB" id="A0A6J7NUT2"/>
<proteinExistence type="predicted"/>
<accession>A0A6J7NUT2</accession>
<evidence type="ECO:0000313" key="1">
    <source>
        <dbReference type="EMBL" id="CAB4996458.1"/>
    </source>
</evidence>
<dbReference type="EMBL" id="CAFBOM010000234">
    <property type="protein sequence ID" value="CAB4996458.1"/>
    <property type="molecule type" value="Genomic_DNA"/>
</dbReference>
<reference evidence="1" key="1">
    <citation type="submission" date="2020-05" db="EMBL/GenBank/DDBJ databases">
        <authorList>
            <person name="Chiriac C."/>
            <person name="Salcher M."/>
            <person name="Ghai R."/>
            <person name="Kavagutti S V."/>
        </authorList>
    </citation>
    <scope>NUCLEOTIDE SEQUENCE</scope>
</reference>
<gene>
    <name evidence="1" type="ORF">UFOPK3957_01314</name>
</gene>